<dbReference type="EMBL" id="BMAV01010357">
    <property type="protein sequence ID" value="GFY55386.1"/>
    <property type="molecule type" value="Genomic_DNA"/>
</dbReference>
<feature type="transmembrane region" description="Helical" evidence="1">
    <location>
        <begin position="133"/>
        <end position="156"/>
    </location>
</feature>
<sequence>MEARDIDVTLVQEPHSYKGTLSGFPSSYRVFFSHSFDIIKAAIIVRNRNISTFLDLNYLYYNMVTVRLNIKGVSYLFVSYYFKLSKNIDFDLLKVNQIFSSMPISRLVWSMDANSKSETCGPVPFPTLEALSLLNLLVLITSLSIMKFVVLHFAVLKDLATLM</sequence>
<keyword evidence="1" id="KW-0472">Membrane</keyword>
<protein>
    <submittedName>
        <fullName evidence="2">Uncharacterized protein</fullName>
    </submittedName>
</protein>
<dbReference type="Gene3D" id="3.60.10.10">
    <property type="entry name" value="Endonuclease/exonuclease/phosphatase"/>
    <property type="match status" value="1"/>
</dbReference>
<evidence type="ECO:0000313" key="3">
    <source>
        <dbReference type="Proteomes" id="UP000886998"/>
    </source>
</evidence>
<name>A0A8X6XLJ9_9ARAC</name>
<reference evidence="2" key="1">
    <citation type="submission" date="2020-08" db="EMBL/GenBank/DDBJ databases">
        <title>Multicomponent nature underlies the extraordinary mechanical properties of spider dragline silk.</title>
        <authorList>
            <person name="Kono N."/>
            <person name="Nakamura H."/>
            <person name="Mori M."/>
            <person name="Yoshida Y."/>
            <person name="Ohtoshi R."/>
            <person name="Malay A.D."/>
            <person name="Moran D.A.P."/>
            <person name="Tomita M."/>
            <person name="Numata K."/>
            <person name="Arakawa K."/>
        </authorList>
    </citation>
    <scope>NUCLEOTIDE SEQUENCE</scope>
</reference>
<feature type="transmembrane region" description="Helical" evidence="1">
    <location>
        <begin position="58"/>
        <end position="82"/>
    </location>
</feature>
<dbReference type="SUPFAM" id="SSF56219">
    <property type="entry name" value="DNase I-like"/>
    <property type="match status" value="1"/>
</dbReference>
<keyword evidence="1" id="KW-1133">Transmembrane helix</keyword>
<keyword evidence="1" id="KW-0812">Transmembrane</keyword>
<accession>A0A8X6XLJ9</accession>
<dbReference type="InterPro" id="IPR036691">
    <property type="entry name" value="Endo/exonu/phosph_ase_sf"/>
</dbReference>
<organism evidence="2 3">
    <name type="scientific">Trichonephila inaurata madagascariensis</name>
    <dbReference type="NCBI Taxonomy" id="2747483"/>
    <lineage>
        <taxon>Eukaryota</taxon>
        <taxon>Metazoa</taxon>
        <taxon>Ecdysozoa</taxon>
        <taxon>Arthropoda</taxon>
        <taxon>Chelicerata</taxon>
        <taxon>Arachnida</taxon>
        <taxon>Araneae</taxon>
        <taxon>Araneomorphae</taxon>
        <taxon>Entelegynae</taxon>
        <taxon>Araneoidea</taxon>
        <taxon>Nephilidae</taxon>
        <taxon>Trichonephila</taxon>
        <taxon>Trichonephila inaurata</taxon>
    </lineage>
</organism>
<proteinExistence type="predicted"/>
<gene>
    <name evidence="2" type="primary">NCL1_39713</name>
    <name evidence="2" type="ORF">TNIN_441851</name>
</gene>
<dbReference type="AlphaFoldDB" id="A0A8X6XLJ9"/>
<evidence type="ECO:0000256" key="1">
    <source>
        <dbReference type="SAM" id="Phobius"/>
    </source>
</evidence>
<comment type="caution">
    <text evidence="2">The sequence shown here is derived from an EMBL/GenBank/DDBJ whole genome shotgun (WGS) entry which is preliminary data.</text>
</comment>
<dbReference type="Proteomes" id="UP000886998">
    <property type="component" value="Unassembled WGS sequence"/>
</dbReference>
<keyword evidence="3" id="KW-1185">Reference proteome</keyword>
<evidence type="ECO:0000313" key="2">
    <source>
        <dbReference type="EMBL" id="GFY55386.1"/>
    </source>
</evidence>